<feature type="transmembrane region" description="Helical" evidence="5">
    <location>
        <begin position="233"/>
        <end position="253"/>
    </location>
</feature>
<dbReference type="Gene3D" id="1.20.1250.20">
    <property type="entry name" value="MFS general substrate transporter like domains"/>
    <property type="match status" value="1"/>
</dbReference>
<feature type="transmembrane region" description="Helical" evidence="5">
    <location>
        <begin position="144"/>
        <end position="166"/>
    </location>
</feature>
<evidence type="ECO:0000256" key="2">
    <source>
        <dbReference type="ARBA" id="ARBA00022692"/>
    </source>
</evidence>
<gene>
    <name evidence="7" type="ORF">GCM10023340_16350</name>
</gene>
<dbReference type="PANTHER" id="PTHR23501">
    <property type="entry name" value="MAJOR FACILITATOR SUPERFAMILY"/>
    <property type="match status" value="1"/>
</dbReference>
<feature type="transmembrane region" description="Helical" evidence="5">
    <location>
        <begin position="402"/>
        <end position="419"/>
    </location>
</feature>
<dbReference type="InterPro" id="IPR036259">
    <property type="entry name" value="MFS_trans_sf"/>
</dbReference>
<evidence type="ECO:0000256" key="1">
    <source>
        <dbReference type="ARBA" id="ARBA00004651"/>
    </source>
</evidence>
<feature type="transmembrane region" description="Helical" evidence="5">
    <location>
        <begin position="425"/>
        <end position="448"/>
    </location>
</feature>
<evidence type="ECO:0000313" key="7">
    <source>
        <dbReference type="EMBL" id="GAA5146043.1"/>
    </source>
</evidence>
<protein>
    <submittedName>
        <fullName evidence="7">MFS transporter</fullName>
    </submittedName>
</protein>
<feature type="transmembrane region" description="Helical" evidence="5">
    <location>
        <begin position="296"/>
        <end position="317"/>
    </location>
</feature>
<evidence type="ECO:0000256" key="5">
    <source>
        <dbReference type="SAM" id="Phobius"/>
    </source>
</evidence>
<dbReference type="EMBL" id="BAABKG010000002">
    <property type="protein sequence ID" value="GAA5146043.1"/>
    <property type="molecule type" value="Genomic_DNA"/>
</dbReference>
<dbReference type="PRINTS" id="PR01036">
    <property type="entry name" value="TCRTETB"/>
</dbReference>
<comment type="caution">
    <text evidence="7">The sequence shown here is derived from an EMBL/GenBank/DDBJ whole genome shotgun (WGS) entry which is preliminary data.</text>
</comment>
<feature type="transmembrane region" description="Helical" evidence="5">
    <location>
        <begin position="21"/>
        <end position="44"/>
    </location>
</feature>
<dbReference type="Pfam" id="PF07690">
    <property type="entry name" value="MFS_1"/>
    <property type="match status" value="1"/>
</dbReference>
<sequence>MSTGRTTNAAPGLFSPELRAVTVGLVLLISLIAFENMGVSTAMPALIDDLGTTDQYAWPFVAFVAANVVGTVLGGRWCDAHGPRTALLAAPAVFGLGLLVAGLAPTMAQLLAGRVLQGLGAGAQGVAVYVLIAAVYAEAARPAVFGLISSAWVLPSLIGPPVAGVVTETFSWHWVFLGLLPLVVLATALVVPVARRLGPPSESRTPVGRVVPYALAAALGVAALSWAGQETTVTGAVVAAVALLVLLPSLQRLVPPGTLRARPGVAAVVAARGLLSGGFFAVTAMLPLVLTDVHGWSLAAAGTPLIAGSLGWSASAAWQGRRGDLPRGLLLRVGFGAIAVASLGLLVVTPEDGVPWLALPLWAVAGLGMGLAFSSLSFLLLRSSATAEVGANSAAAQLTDGLAQSTFVGLGGALLVLTGSTSGGVAVLLLVVVGLATTGATISGRAAADRRTPAVRVG</sequence>
<dbReference type="InterPro" id="IPR011701">
    <property type="entry name" value="MFS"/>
</dbReference>
<feature type="transmembrane region" description="Helical" evidence="5">
    <location>
        <begin position="206"/>
        <end position="227"/>
    </location>
</feature>
<dbReference type="RefSeq" id="WP_345456760.1">
    <property type="nucleotide sequence ID" value="NZ_BAABKG010000002.1"/>
</dbReference>
<dbReference type="InterPro" id="IPR020846">
    <property type="entry name" value="MFS_dom"/>
</dbReference>
<name>A0ABP9PKZ1_9ACTN</name>
<feature type="transmembrane region" description="Helical" evidence="5">
    <location>
        <begin position="329"/>
        <end position="349"/>
    </location>
</feature>
<evidence type="ECO:0000256" key="3">
    <source>
        <dbReference type="ARBA" id="ARBA00022989"/>
    </source>
</evidence>
<reference evidence="8" key="1">
    <citation type="journal article" date="2019" name="Int. J. Syst. Evol. Microbiol.">
        <title>The Global Catalogue of Microorganisms (GCM) 10K type strain sequencing project: providing services to taxonomists for standard genome sequencing and annotation.</title>
        <authorList>
            <consortium name="The Broad Institute Genomics Platform"/>
            <consortium name="The Broad Institute Genome Sequencing Center for Infectious Disease"/>
            <person name="Wu L."/>
            <person name="Ma J."/>
        </authorList>
    </citation>
    <scope>NUCLEOTIDE SEQUENCE [LARGE SCALE GENOMIC DNA]</scope>
    <source>
        <strain evidence="8">JCM 18459</strain>
    </source>
</reference>
<feature type="transmembrane region" description="Helical" evidence="5">
    <location>
        <begin position="361"/>
        <end position="381"/>
    </location>
</feature>
<dbReference type="SUPFAM" id="SSF103473">
    <property type="entry name" value="MFS general substrate transporter"/>
    <property type="match status" value="1"/>
</dbReference>
<comment type="subcellular location">
    <subcellularLocation>
        <location evidence="1">Cell membrane</location>
        <topology evidence="1">Multi-pass membrane protein</topology>
    </subcellularLocation>
</comment>
<evidence type="ECO:0000259" key="6">
    <source>
        <dbReference type="PROSITE" id="PS50850"/>
    </source>
</evidence>
<feature type="transmembrane region" description="Helical" evidence="5">
    <location>
        <begin position="56"/>
        <end position="74"/>
    </location>
</feature>
<proteinExistence type="predicted"/>
<keyword evidence="2 5" id="KW-0812">Transmembrane</keyword>
<organism evidence="7 8">
    <name type="scientific">Nocardioides marinquilinus</name>
    <dbReference type="NCBI Taxonomy" id="1210400"/>
    <lineage>
        <taxon>Bacteria</taxon>
        <taxon>Bacillati</taxon>
        <taxon>Actinomycetota</taxon>
        <taxon>Actinomycetes</taxon>
        <taxon>Propionibacteriales</taxon>
        <taxon>Nocardioidaceae</taxon>
        <taxon>Nocardioides</taxon>
    </lineage>
</organism>
<accession>A0ABP9PKZ1</accession>
<keyword evidence="3 5" id="KW-1133">Transmembrane helix</keyword>
<feature type="domain" description="Major facilitator superfamily (MFS) profile" evidence="6">
    <location>
        <begin position="21"/>
        <end position="451"/>
    </location>
</feature>
<evidence type="ECO:0000313" key="8">
    <source>
        <dbReference type="Proteomes" id="UP001500221"/>
    </source>
</evidence>
<dbReference type="PROSITE" id="PS50850">
    <property type="entry name" value="MFS"/>
    <property type="match status" value="1"/>
</dbReference>
<feature type="transmembrane region" description="Helical" evidence="5">
    <location>
        <begin position="265"/>
        <end position="290"/>
    </location>
</feature>
<feature type="transmembrane region" description="Helical" evidence="5">
    <location>
        <begin position="86"/>
        <end position="104"/>
    </location>
</feature>
<keyword evidence="8" id="KW-1185">Reference proteome</keyword>
<dbReference type="Proteomes" id="UP001500221">
    <property type="component" value="Unassembled WGS sequence"/>
</dbReference>
<dbReference type="PANTHER" id="PTHR23501:SF154">
    <property type="entry name" value="MULTIDRUG-EFFLUX TRANSPORTER RV1634-RELATED"/>
    <property type="match status" value="1"/>
</dbReference>
<evidence type="ECO:0000256" key="4">
    <source>
        <dbReference type="ARBA" id="ARBA00023136"/>
    </source>
</evidence>
<keyword evidence="4 5" id="KW-0472">Membrane</keyword>
<feature type="transmembrane region" description="Helical" evidence="5">
    <location>
        <begin position="172"/>
        <end position="194"/>
    </location>
</feature>
<feature type="transmembrane region" description="Helical" evidence="5">
    <location>
        <begin position="116"/>
        <end position="137"/>
    </location>
</feature>